<organism evidence="2 3">
    <name type="scientific">Eiseniibacteriota bacterium</name>
    <dbReference type="NCBI Taxonomy" id="2212470"/>
    <lineage>
        <taxon>Bacteria</taxon>
        <taxon>Candidatus Eiseniibacteriota</taxon>
    </lineage>
</organism>
<comment type="caution">
    <text evidence="2">The sequence shown here is derived from an EMBL/GenBank/DDBJ whole genome shotgun (WGS) entry which is preliminary data.</text>
</comment>
<evidence type="ECO:0000256" key="1">
    <source>
        <dbReference type="SAM" id="MobiDB-lite"/>
    </source>
</evidence>
<proteinExistence type="predicted"/>
<feature type="region of interest" description="Disordered" evidence="1">
    <location>
        <begin position="123"/>
        <end position="162"/>
    </location>
</feature>
<dbReference type="AlphaFoldDB" id="A0A948W2R1"/>
<name>A0A948W2R1_UNCEI</name>
<evidence type="ECO:0000313" key="3">
    <source>
        <dbReference type="Proteomes" id="UP000777784"/>
    </source>
</evidence>
<gene>
    <name evidence="2" type="ORF">KJ970_04905</name>
</gene>
<sequence length="381" mass="43352">MSNETQKENEKGPFFYSNWAKYNIKETNEEAAEYELYSDVYLAGQLNEGLGPYQILNTLTYLPDGIVRPSAILRFEFCQKYEMPQMEKTDVKKYHGGNHAEELAALVSMFGGFRLRAGPQTRIFEKGGDPRGTPYRTEGPQVPIKARRDGKQPNVPNATGNHNINCADPLKDTMFLNHKEAAAFLKAARSYQEGLWLTELEPEKAWLFFVSAVETLAGYWRAGKETNVERLRLFKPKLEKLLVEKGGGKFVEEVADLIAPYMGATKTFIDFLIKHLPPAPKERPVEWGQVDWGCESMTKALKKIYDWRSRALHGGTPFPAPMCEQPPIPEGKYAEKPIYSAASSNFGTWVKDDLPMTLNTFEYIVRNALRNWFIEQTKSTK</sequence>
<dbReference type="Proteomes" id="UP000777784">
    <property type="component" value="Unassembled WGS sequence"/>
</dbReference>
<protein>
    <recommendedName>
        <fullName evidence="4">Apea-like HEPN domain-containing protein</fullName>
    </recommendedName>
</protein>
<evidence type="ECO:0008006" key="4">
    <source>
        <dbReference type="Google" id="ProtNLM"/>
    </source>
</evidence>
<evidence type="ECO:0000313" key="2">
    <source>
        <dbReference type="EMBL" id="MBU2690247.1"/>
    </source>
</evidence>
<reference evidence="2" key="1">
    <citation type="submission" date="2021-05" db="EMBL/GenBank/DDBJ databases">
        <title>Energy efficiency and biological interactions define the core microbiome of deep oligotrophic groundwater.</title>
        <authorList>
            <person name="Mehrshad M."/>
            <person name="Lopez-Fernandez M."/>
            <person name="Bell E."/>
            <person name="Bernier-Latmani R."/>
            <person name="Bertilsson S."/>
            <person name="Dopson M."/>
        </authorList>
    </citation>
    <scope>NUCLEOTIDE SEQUENCE</scope>
    <source>
        <strain evidence="2">Modern_marine.mb.64</strain>
    </source>
</reference>
<dbReference type="EMBL" id="JAHJDP010000027">
    <property type="protein sequence ID" value="MBU2690247.1"/>
    <property type="molecule type" value="Genomic_DNA"/>
</dbReference>
<accession>A0A948W2R1</accession>